<keyword evidence="8" id="KW-0916">Viral movement protein</keyword>
<dbReference type="Proteomes" id="UP000201713">
    <property type="component" value="Segment"/>
</dbReference>
<dbReference type="Pfam" id="PF02495">
    <property type="entry name" value="TGBp3"/>
    <property type="match status" value="1"/>
</dbReference>
<name>A0A220NQ61_9VIRU</name>
<dbReference type="GO" id="GO:0046740">
    <property type="term" value="P:transport of virus in host, cell to cell"/>
    <property type="evidence" value="ECO:0007669"/>
    <property type="project" value="UniProtKB-KW"/>
</dbReference>
<evidence type="ECO:0000313" key="15">
    <source>
        <dbReference type="Proteomes" id="UP000201713"/>
    </source>
</evidence>
<evidence type="ECO:0000313" key="14">
    <source>
        <dbReference type="EMBL" id="ASJ78780.1"/>
    </source>
</evidence>
<comment type="subcellular location">
    <subcellularLocation>
        <location evidence="1">Host endoplasmic reticulum membrane</location>
    </subcellularLocation>
</comment>
<dbReference type="EMBL" id="MF150239">
    <property type="protein sequence ID" value="ASJ78780.1"/>
    <property type="molecule type" value="Genomic_RNA"/>
</dbReference>
<evidence type="ECO:0000256" key="2">
    <source>
        <dbReference type="ARBA" id="ARBA00010355"/>
    </source>
</evidence>
<evidence type="ECO:0000256" key="1">
    <source>
        <dbReference type="ARBA" id="ARBA00004625"/>
    </source>
</evidence>
<keyword evidence="5 13" id="KW-0812">Transmembrane</keyword>
<evidence type="ECO:0000256" key="3">
    <source>
        <dbReference type="ARBA" id="ARBA00013812"/>
    </source>
</evidence>
<evidence type="ECO:0000256" key="7">
    <source>
        <dbReference type="ARBA" id="ARBA00022989"/>
    </source>
</evidence>
<feature type="transmembrane region" description="Helical" evidence="13">
    <location>
        <begin position="12"/>
        <end position="35"/>
    </location>
</feature>
<gene>
    <name evidence="14" type="primary">P8</name>
</gene>
<evidence type="ECO:0000256" key="8">
    <source>
        <dbReference type="ARBA" id="ARBA00023031"/>
    </source>
</evidence>
<evidence type="ECO:0000256" key="12">
    <source>
        <dbReference type="ARBA" id="ARBA00033148"/>
    </source>
</evidence>
<keyword evidence="7 13" id="KW-1133">Transmembrane helix</keyword>
<evidence type="ECO:0000256" key="5">
    <source>
        <dbReference type="ARBA" id="ARBA00022692"/>
    </source>
</evidence>
<comment type="similarity">
    <text evidence="2">Belongs to the Tymovirales TGBp3 protein family.</text>
</comment>
<evidence type="ECO:0000256" key="9">
    <source>
        <dbReference type="ARBA" id="ARBA00023136"/>
    </source>
</evidence>
<reference evidence="14" key="1">
    <citation type="submission" date="2017-05" db="EMBL/GenBank/DDBJ databases">
        <title>Two novel virus species in the Alphaflexiviridae family revealed by deep sequencing of the Vanilla (Orchidaceae) virome.</title>
        <authorList>
            <person name="Grisoni M."/>
            <person name="Marais A."/>
            <person name="Filloux D."/>
            <person name="Saison A."/>
            <person name="Faure C."/>
            <person name="Julian C."/>
            <person name="Theil S."/>
            <person name="Contreras S."/>
            <person name="Teycheney P.-Y."/>
            <person name="Roumagnac P."/>
            <person name="Candresse T."/>
        </authorList>
    </citation>
    <scope>NUCLEOTIDE SEQUENCE [LARGE SCALE GENOMIC DNA]</scope>
    <source>
        <strain evidence="14">CRV2148ALL</strain>
    </source>
</reference>
<keyword evidence="10" id="KW-1038">Host endoplasmic reticulum</keyword>
<evidence type="ECO:0000256" key="13">
    <source>
        <dbReference type="SAM" id="Phobius"/>
    </source>
</evidence>
<dbReference type="InterPro" id="IPR003411">
    <property type="entry name" value="TGBp3"/>
</dbReference>
<evidence type="ECO:0000256" key="4">
    <source>
        <dbReference type="ARBA" id="ARBA00022448"/>
    </source>
</evidence>
<protein>
    <recommendedName>
        <fullName evidence="3">Movement protein TGBp3</fullName>
    </recommendedName>
    <alternativeName>
        <fullName evidence="12">Triple gene block 3 protein</fullName>
    </alternativeName>
</protein>
<comment type="function">
    <text evidence="11">Plays a role in viral cell-to-cell propagation, by facilitating genome transport to neighboring plant cells through plasmosdesmata. May induce the formation of granular vesicles derived from the Endoplasmic reticulum, which align on actin filaments.</text>
</comment>
<keyword evidence="6" id="KW-1043">Host membrane</keyword>
<sequence length="77" mass="8352">MSYSLSSYFQPQYILVAIVALGLSYTALTVTGNFLKPANCIIEITGHSVVVSNCPTDQIPHLAKLVESFAWSSHGLH</sequence>
<evidence type="ECO:0000256" key="6">
    <source>
        <dbReference type="ARBA" id="ARBA00022870"/>
    </source>
</evidence>
<proteinExistence type="inferred from homology"/>
<keyword evidence="9 13" id="KW-0472">Membrane</keyword>
<organism evidence="14">
    <name type="scientific">Vanilla latent virus</name>
    <dbReference type="NCBI Taxonomy" id="2016426"/>
    <lineage>
        <taxon>Viruses</taxon>
        <taxon>Riboviria</taxon>
        <taxon>Orthornavirae</taxon>
        <taxon>Kitrinoviricota</taxon>
        <taxon>Alsuviricetes</taxon>
        <taxon>Tymovirales</taxon>
        <taxon>Alphaflexiviridae</taxon>
        <taxon>Allexivirus</taxon>
        <taxon>Allexivirus latensvanillae</taxon>
    </lineage>
</organism>
<evidence type="ECO:0000256" key="11">
    <source>
        <dbReference type="ARBA" id="ARBA00025270"/>
    </source>
</evidence>
<evidence type="ECO:0000256" key="10">
    <source>
        <dbReference type="ARBA" id="ARBA00023184"/>
    </source>
</evidence>
<keyword evidence="4" id="KW-0813">Transport</keyword>
<accession>A0A220NQ61</accession>
<dbReference type="GO" id="GO:0044167">
    <property type="term" value="C:host cell endoplasmic reticulum membrane"/>
    <property type="evidence" value="ECO:0007669"/>
    <property type="project" value="UniProtKB-SubCell"/>
</dbReference>
<keyword evidence="15" id="KW-1185">Reference proteome</keyword>